<evidence type="ECO:0000256" key="1">
    <source>
        <dbReference type="ARBA" id="ARBA00009431"/>
    </source>
</evidence>
<evidence type="ECO:0000256" key="3">
    <source>
        <dbReference type="ARBA" id="ARBA00022645"/>
    </source>
</evidence>
<evidence type="ECO:0000313" key="8">
    <source>
        <dbReference type="EMBL" id="KAJ7323637.1"/>
    </source>
</evidence>
<evidence type="ECO:0000256" key="6">
    <source>
        <dbReference type="ARBA" id="ARBA00023180"/>
    </source>
</evidence>
<dbReference type="InterPro" id="IPR029058">
    <property type="entry name" value="AB_hydrolase_fold"/>
</dbReference>
<dbReference type="PRINTS" id="PR00724">
    <property type="entry name" value="CRBOXYPTASEC"/>
</dbReference>
<gene>
    <name evidence="8" type="ORF">DFH08DRAFT_1085400</name>
</gene>
<dbReference type="GO" id="GO:0006508">
    <property type="term" value="P:proteolysis"/>
    <property type="evidence" value="ECO:0007669"/>
    <property type="project" value="UniProtKB-KW"/>
</dbReference>
<reference evidence="8" key="1">
    <citation type="submission" date="2023-03" db="EMBL/GenBank/DDBJ databases">
        <title>Massive genome expansion in bonnet fungi (Mycena s.s.) driven by repeated elements and novel gene families across ecological guilds.</title>
        <authorList>
            <consortium name="Lawrence Berkeley National Laboratory"/>
            <person name="Harder C.B."/>
            <person name="Miyauchi S."/>
            <person name="Viragh M."/>
            <person name="Kuo A."/>
            <person name="Thoen E."/>
            <person name="Andreopoulos B."/>
            <person name="Lu D."/>
            <person name="Skrede I."/>
            <person name="Drula E."/>
            <person name="Henrissat B."/>
            <person name="Morin E."/>
            <person name="Kohler A."/>
            <person name="Barry K."/>
            <person name="LaButti K."/>
            <person name="Morin E."/>
            <person name="Salamov A."/>
            <person name="Lipzen A."/>
            <person name="Mereny Z."/>
            <person name="Hegedus B."/>
            <person name="Baldrian P."/>
            <person name="Stursova M."/>
            <person name="Weitz H."/>
            <person name="Taylor A."/>
            <person name="Grigoriev I.V."/>
            <person name="Nagy L.G."/>
            <person name="Martin F."/>
            <person name="Kauserud H."/>
        </authorList>
    </citation>
    <scope>NUCLEOTIDE SEQUENCE</scope>
    <source>
        <strain evidence="8">CBHHK002</strain>
    </source>
</reference>
<sequence length="638" mass="71177">MRIVGWRTAGACAQLIRAGMCTLPALMRYARCCDAGSHSEREGRNCPKVDAKNAFCKCGDCSTTLYCSKECQTPLAWKQGGYKTMCKVKQCERFEGKSQAISKSDAVFFHHLSIRDVWHHLPLLHRLVCSTYPARRSCKLLIRVDYTAVLPAYTVVPLAEMQRREERRAHPRLPLKGPVDNVYSIVFLPMVTAYDEGLFTPMEDMNALSETTFSVLSHPVFPHYHVCIKKSSFRDNTVNAYTGYIDIEARHIFFYFFESRNDPDTDDVIFWTNGGPGCSSSLGLFMELGPCRVSDADGTTFHPESWNTNTNIFFVDQPIGVGFSYADYGESVGTTEEGAKDIAAFIFVFFEHFTKFKGRSFHITGESYGACRGRYVPVFAAEVYDQNARLAAAGYTPINLTSIMIGNGITDFYHQMSYCFDMQCTSASVPPTLSIVDCVRMKLMCEQRLKEPCVDVFDAVNCAAAASFCDTHLKAPFWKSELNPYDISQPCDADGLKDNFCYPVIAHICAYLSRPSVRKMLGVDDAMDSYRLTQDYVGGLVEYGVRVLIYVGTYDWICNWVGNECWTLALEWSGWAEFATEPLRSGQAGVDQNTMSSGSMSATTTLLLLLRRAELVVLVQCGGGAALPLARAFPMGLS</sequence>
<keyword evidence="7" id="KW-0732">Signal</keyword>
<comment type="similarity">
    <text evidence="1">Belongs to the peptidase S10 family.</text>
</comment>
<organism evidence="8 9">
    <name type="scientific">Mycena albidolilacea</name>
    <dbReference type="NCBI Taxonomy" id="1033008"/>
    <lineage>
        <taxon>Eukaryota</taxon>
        <taxon>Fungi</taxon>
        <taxon>Dikarya</taxon>
        <taxon>Basidiomycota</taxon>
        <taxon>Agaricomycotina</taxon>
        <taxon>Agaricomycetes</taxon>
        <taxon>Agaricomycetidae</taxon>
        <taxon>Agaricales</taxon>
        <taxon>Marasmiineae</taxon>
        <taxon>Mycenaceae</taxon>
        <taxon>Mycena</taxon>
    </lineage>
</organism>
<dbReference type="Proteomes" id="UP001218218">
    <property type="component" value="Unassembled WGS sequence"/>
</dbReference>
<dbReference type="Gene3D" id="3.40.50.1820">
    <property type="entry name" value="alpha/beta hydrolase"/>
    <property type="match status" value="1"/>
</dbReference>
<evidence type="ECO:0000256" key="4">
    <source>
        <dbReference type="ARBA" id="ARBA00022670"/>
    </source>
</evidence>
<keyword evidence="3" id="KW-0121">Carboxypeptidase</keyword>
<evidence type="ECO:0000256" key="2">
    <source>
        <dbReference type="ARBA" id="ARBA00012446"/>
    </source>
</evidence>
<dbReference type="GO" id="GO:0004185">
    <property type="term" value="F:serine-type carboxypeptidase activity"/>
    <property type="evidence" value="ECO:0007669"/>
    <property type="project" value="UniProtKB-EC"/>
</dbReference>
<dbReference type="GO" id="GO:0000324">
    <property type="term" value="C:fungal-type vacuole"/>
    <property type="evidence" value="ECO:0007669"/>
    <property type="project" value="TreeGrafter"/>
</dbReference>
<dbReference type="Pfam" id="PF00450">
    <property type="entry name" value="Peptidase_S10"/>
    <property type="match status" value="1"/>
</dbReference>
<proteinExistence type="inferred from homology"/>
<keyword evidence="5 8" id="KW-0378">Hydrolase</keyword>
<evidence type="ECO:0000313" key="9">
    <source>
        <dbReference type="Proteomes" id="UP001218218"/>
    </source>
</evidence>
<evidence type="ECO:0000256" key="5">
    <source>
        <dbReference type="ARBA" id="ARBA00022801"/>
    </source>
</evidence>
<name>A0AAD6ZIL3_9AGAR</name>
<dbReference type="SUPFAM" id="SSF53474">
    <property type="entry name" value="alpha/beta-Hydrolases"/>
    <property type="match status" value="1"/>
</dbReference>
<keyword evidence="9" id="KW-1185">Reference proteome</keyword>
<dbReference type="EC" id="3.4.16.5" evidence="2"/>
<keyword evidence="4" id="KW-0645">Protease</keyword>
<feature type="chain" id="PRO_5042247071" description="carboxypeptidase C" evidence="7">
    <location>
        <begin position="19"/>
        <end position="638"/>
    </location>
</feature>
<evidence type="ECO:0000256" key="7">
    <source>
        <dbReference type="SAM" id="SignalP"/>
    </source>
</evidence>
<protein>
    <recommendedName>
        <fullName evidence="2">carboxypeptidase C</fullName>
        <ecNumber evidence="2">3.4.16.5</ecNumber>
    </recommendedName>
</protein>
<comment type="caution">
    <text evidence="8">The sequence shown here is derived from an EMBL/GenBank/DDBJ whole genome shotgun (WGS) entry which is preliminary data.</text>
</comment>
<dbReference type="PANTHER" id="PTHR11802">
    <property type="entry name" value="SERINE PROTEASE FAMILY S10 SERINE CARBOXYPEPTIDASE"/>
    <property type="match status" value="1"/>
</dbReference>
<accession>A0AAD6ZIL3</accession>
<dbReference type="AlphaFoldDB" id="A0AAD6ZIL3"/>
<dbReference type="InterPro" id="IPR001563">
    <property type="entry name" value="Peptidase_S10"/>
</dbReference>
<feature type="signal peptide" evidence="7">
    <location>
        <begin position="1"/>
        <end position="18"/>
    </location>
</feature>
<dbReference type="Gene3D" id="1.10.287.410">
    <property type="match status" value="1"/>
</dbReference>
<dbReference type="EMBL" id="JARIHO010000046">
    <property type="protein sequence ID" value="KAJ7323637.1"/>
    <property type="molecule type" value="Genomic_DNA"/>
</dbReference>
<keyword evidence="6" id="KW-0325">Glycoprotein</keyword>
<dbReference type="PANTHER" id="PTHR11802:SF113">
    <property type="entry name" value="SERINE CARBOXYPEPTIDASE CTSA-4.1"/>
    <property type="match status" value="1"/>
</dbReference>